<keyword evidence="1 4" id="KW-0808">Transferase</keyword>
<name>A0A542EEI0_9MICO</name>
<keyword evidence="2" id="KW-0012">Acyltransferase</keyword>
<dbReference type="PANTHER" id="PTHR43420">
    <property type="entry name" value="ACETYLTRANSFERASE"/>
    <property type="match status" value="1"/>
</dbReference>
<evidence type="ECO:0000256" key="2">
    <source>
        <dbReference type="ARBA" id="ARBA00023315"/>
    </source>
</evidence>
<comment type="caution">
    <text evidence="4">The sequence shown here is derived from an EMBL/GenBank/DDBJ whole genome shotgun (WGS) entry which is preliminary data.</text>
</comment>
<accession>A0A542EEI0</accession>
<dbReference type="Proteomes" id="UP000320806">
    <property type="component" value="Unassembled WGS sequence"/>
</dbReference>
<dbReference type="InterPro" id="IPR016181">
    <property type="entry name" value="Acyl_CoA_acyltransferase"/>
</dbReference>
<dbReference type="PANTHER" id="PTHR43420:SF47">
    <property type="entry name" value="N-ACETYLTRANSFERASE DOMAIN-CONTAINING PROTEIN"/>
    <property type="match status" value="1"/>
</dbReference>
<dbReference type="InterPro" id="IPR056935">
    <property type="entry name" value="Rv0428c-like_C"/>
</dbReference>
<organism evidence="4 5">
    <name type="scientific">Yimella lutea</name>
    <dbReference type="NCBI Taxonomy" id="587872"/>
    <lineage>
        <taxon>Bacteria</taxon>
        <taxon>Bacillati</taxon>
        <taxon>Actinomycetota</taxon>
        <taxon>Actinomycetes</taxon>
        <taxon>Micrococcales</taxon>
        <taxon>Dermacoccaceae</taxon>
        <taxon>Yimella</taxon>
    </lineage>
</organism>
<protein>
    <submittedName>
        <fullName evidence="4">Acetyltransferase (GNAT) family protein</fullName>
    </submittedName>
</protein>
<evidence type="ECO:0000313" key="5">
    <source>
        <dbReference type="Proteomes" id="UP000320806"/>
    </source>
</evidence>
<dbReference type="GO" id="GO:0016747">
    <property type="term" value="F:acyltransferase activity, transferring groups other than amino-acyl groups"/>
    <property type="evidence" value="ECO:0007669"/>
    <property type="project" value="InterPro"/>
</dbReference>
<dbReference type="InterPro" id="IPR000182">
    <property type="entry name" value="GNAT_dom"/>
</dbReference>
<evidence type="ECO:0000259" key="3">
    <source>
        <dbReference type="PROSITE" id="PS51186"/>
    </source>
</evidence>
<dbReference type="AlphaFoldDB" id="A0A542EEI0"/>
<evidence type="ECO:0000256" key="1">
    <source>
        <dbReference type="ARBA" id="ARBA00022679"/>
    </source>
</evidence>
<dbReference type="CDD" id="cd04301">
    <property type="entry name" value="NAT_SF"/>
    <property type="match status" value="1"/>
</dbReference>
<gene>
    <name evidence="4" type="ORF">FB459_1186</name>
</gene>
<dbReference type="Pfam" id="PF24553">
    <property type="entry name" value="Rv0428c_C"/>
    <property type="match status" value="1"/>
</dbReference>
<dbReference type="PROSITE" id="PS51186">
    <property type="entry name" value="GNAT"/>
    <property type="match status" value="1"/>
</dbReference>
<proteinExistence type="predicted"/>
<keyword evidence="5" id="KW-1185">Reference proteome</keyword>
<dbReference type="SUPFAM" id="SSF55729">
    <property type="entry name" value="Acyl-CoA N-acyltransferases (Nat)"/>
    <property type="match status" value="1"/>
</dbReference>
<dbReference type="EMBL" id="VFMO01000001">
    <property type="protein sequence ID" value="TQJ13753.1"/>
    <property type="molecule type" value="Genomic_DNA"/>
</dbReference>
<dbReference type="InterPro" id="IPR050680">
    <property type="entry name" value="YpeA/RimI_acetyltransf"/>
</dbReference>
<sequence>MFTDVTGELLCADGSGIEVDSRHGRVRVEWADVVAAKEIPPKASRRGHPHRTVPIDDLQRLMVDGLPPLTSEHLGDWLLRSAEGFTGRANSVLAVGDSGFSPSDAMDRCVDWYARLGLPALFQIAGPIGFDPSDHPVVAEIDRRGGRCSPRVAVMTAAVREIALARSAIGVTVDATTRPTDQWWSAASPRTIDRRTVAARVLAGVEDGRYLTLSDTAPRANTRLAYSPGWVGLFDLHVAEAFRGKGFGRALVGAAAREADRRGVRSMYLQVSSDNAPAIGLYESLGFSTHHEYIYARL</sequence>
<evidence type="ECO:0000313" key="4">
    <source>
        <dbReference type="EMBL" id="TQJ13753.1"/>
    </source>
</evidence>
<feature type="domain" description="N-acetyltransferase" evidence="3">
    <location>
        <begin position="170"/>
        <end position="298"/>
    </location>
</feature>
<reference evidence="4 5" key="1">
    <citation type="submission" date="2019-06" db="EMBL/GenBank/DDBJ databases">
        <title>Sequencing the genomes of 1000 actinobacteria strains.</title>
        <authorList>
            <person name="Klenk H.-P."/>
        </authorList>
    </citation>
    <scope>NUCLEOTIDE SEQUENCE [LARGE SCALE GENOMIC DNA]</scope>
    <source>
        <strain evidence="4 5">DSM 19828</strain>
    </source>
</reference>
<dbReference type="Gene3D" id="3.40.630.30">
    <property type="match status" value="1"/>
</dbReference>